<comment type="caution">
    <text evidence="2">The sequence shown here is derived from an EMBL/GenBank/DDBJ whole genome shotgun (WGS) entry which is preliminary data.</text>
</comment>
<organism evidence="2 3">
    <name type="scientific">Actinomadura fulvescens</name>
    <dbReference type="NCBI Taxonomy" id="46160"/>
    <lineage>
        <taxon>Bacteria</taxon>
        <taxon>Bacillati</taxon>
        <taxon>Actinomycetota</taxon>
        <taxon>Actinomycetes</taxon>
        <taxon>Streptosporangiales</taxon>
        <taxon>Thermomonosporaceae</taxon>
        <taxon>Actinomadura</taxon>
    </lineage>
</organism>
<dbReference type="InterPro" id="IPR003593">
    <property type="entry name" value="AAA+_ATPase"/>
</dbReference>
<dbReference type="InterPro" id="IPR011704">
    <property type="entry name" value="ATPase_dyneun-rel_AAA"/>
</dbReference>
<dbReference type="SUPFAM" id="SSF52540">
    <property type="entry name" value="P-loop containing nucleoside triphosphate hydrolases"/>
    <property type="match status" value="1"/>
</dbReference>
<dbReference type="Gene3D" id="3.40.50.300">
    <property type="entry name" value="P-loop containing nucleotide triphosphate hydrolases"/>
    <property type="match status" value="1"/>
</dbReference>
<evidence type="ECO:0000313" key="3">
    <source>
        <dbReference type="Proteomes" id="UP001501509"/>
    </source>
</evidence>
<keyword evidence="3" id="KW-1185">Reference proteome</keyword>
<dbReference type="EMBL" id="BAAATD010000016">
    <property type="protein sequence ID" value="GAA2632229.1"/>
    <property type="molecule type" value="Genomic_DNA"/>
</dbReference>
<reference evidence="2 3" key="1">
    <citation type="journal article" date="2019" name="Int. J. Syst. Evol. Microbiol.">
        <title>The Global Catalogue of Microorganisms (GCM) 10K type strain sequencing project: providing services to taxonomists for standard genome sequencing and annotation.</title>
        <authorList>
            <consortium name="The Broad Institute Genomics Platform"/>
            <consortium name="The Broad Institute Genome Sequencing Center for Infectious Disease"/>
            <person name="Wu L."/>
            <person name="Ma J."/>
        </authorList>
    </citation>
    <scope>NUCLEOTIDE SEQUENCE [LARGE SCALE GENOMIC DNA]</scope>
    <source>
        <strain evidence="2 3">JCM 6833</strain>
    </source>
</reference>
<feature type="domain" description="AAA+ ATPase" evidence="1">
    <location>
        <begin position="68"/>
        <end position="253"/>
    </location>
</feature>
<protein>
    <submittedName>
        <fullName evidence="2">MoxR family ATPase</fullName>
    </submittedName>
</protein>
<dbReference type="Proteomes" id="UP001501509">
    <property type="component" value="Unassembled WGS sequence"/>
</dbReference>
<dbReference type="InterPro" id="IPR027417">
    <property type="entry name" value="P-loop_NTPase"/>
</dbReference>
<sequence>MTQWRIFRGTAEPHDGFDRLPPPVDWRSFDGTPIDEPELPWRRQDERRARAFVPDEETLDVVNAALYLRRPLLVTGSPGVGKSTLALAIARELGLGPMLRWPITSRSTLKEGLYTYDAIGRLHDVNLHEQQARSDIGRYLTLGPLGTALLPRRRPRVLLVDEIDKSDIDLPNDLLHIFEEGEFTIPELRRMAAEQPRVEVTTAEGTHRVPVEGGVVRCHAFPVVVLTSNQERDFPAAFLRRCLQLTIAAPGRDRLRQIVRARLGLDMERQAGDLIDTFVERQRSGELAIDQLLNAIFLRFKATERPDDGMDALAGKLMEPLGSVTD</sequence>
<evidence type="ECO:0000259" key="1">
    <source>
        <dbReference type="SMART" id="SM00382"/>
    </source>
</evidence>
<dbReference type="RefSeq" id="WP_344548009.1">
    <property type="nucleotide sequence ID" value="NZ_BAAATD010000016.1"/>
</dbReference>
<name>A0ABN3QPX6_9ACTN</name>
<dbReference type="Pfam" id="PF07728">
    <property type="entry name" value="AAA_5"/>
    <property type="match status" value="1"/>
</dbReference>
<dbReference type="CDD" id="cd00009">
    <property type="entry name" value="AAA"/>
    <property type="match status" value="1"/>
</dbReference>
<proteinExistence type="predicted"/>
<evidence type="ECO:0000313" key="2">
    <source>
        <dbReference type="EMBL" id="GAA2632229.1"/>
    </source>
</evidence>
<dbReference type="SMART" id="SM00382">
    <property type="entry name" value="AAA"/>
    <property type="match status" value="1"/>
</dbReference>
<accession>A0ABN3QPX6</accession>
<gene>
    <name evidence="2" type="ORF">GCM10010411_83130</name>
</gene>